<evidence type="ECO:0000256" key="1">
    <source>
        <dbReference type="ARBA" id="ARBA00005771"/>
    </source>
</evidence>
<name>A0A0P5SVJ8_9CRUS</name>
<dbReference type="STRING" id="35525.A0A0P5SVJ8"/>
<dbReference type="InterPro" id="IPR027417">
    <property type="entry name" value="P-loop_NTPase"/>
</dbReference>
<reference evidence="4" key="2">
    <citation type="submission" date="2015-10" db="EMBL/GenBank/DDBJ databases">
        <authorList>
            <person name="Gilbert D.G."/>
        </authorList>
    </citation>
    <scope>NUCLEOTIDE SEQUENCE</scope>
</reference>
<keyword evidence="6" id="KW-1185">Reference proteome</keyword>
<evidence type="ECO:0000313" key="4">
    <source>
        <dbReference type="EMBL" id="JAI78839.1"/>
    </source>
</evidence>
<feature type="domain" description="Sulfotransferase" evidence="3">
    <location>
        <begin position="62"/>
        <end position="322"/>
    </location>
</feature>
<reference evidence="5 6" key="3">
    <citation type="submission" date="2016-03" db="EMBL/GenBank/DDBJ databases">
        <title>EvidentialGene: Evidence-directed Construction of Genes on Genomes.</title>
        <authorList>
            <person name="Gilbert D.G."/>
            <person name="Choi J.-H."/>
            <person name="Mockaitis K."/>
            <person name="Colbourne J."/>
            <person name="Pfrender M."/>
        </authorList>
    </citation>
    <scope>NUCLEOTIDE SEQUENCE [LARGE SCALE GENOMIC DNA]</scope>
    <source>
        <strain evidence="5 6">Xinb3</strain>
        <tissue evidence="5">Complete organism</tissue>
    </source>
</reference>
<evidence type="ECO:0000259" key="3">
    <source>
        <dbReference type="Pfam" id="PF00685"/>
    </source>
</evidence>
<proteinExistence type="inferred from homology"/>
<protein>
    <submittedName>
        <fullName evidence="5">Sulfotransferase 6B1</fullName>
    </submittedName>
    <submittedName>
        <fullName evidence="4">Sulfotransferase sult</fullName>
    </submittedName>
</protein>
<comment type="similarity">
    <text evidence="1">Belongs to the sulfotransferase 1 family.</text>
</comment>
<gene>
    <name evidence="5" type="ORF">APZ42_011767</name>
</gene>
<accession>A0A0P5SVJ8</accession>
<dbReference type="SUPFAM" id="SSF52540">
    <property type="entry name" value="P-loop containing nucleoside triphosphate hydrolases"/>
    <property type="match status" value="1"/>
</dbReference>
<evidence type="ECO:0000313" key="6">
    <source>
        <dbReference type="Proteomes" id="UP000076858"/>
    </source>
</evidence>
<evidence type="ECO:0000256" key="2">
    <source>
        <dbReference type="ARBA" id="ARBA00022679"/>
    </source>
</evidence>
<dbReference type="GO" id="GO:0008146">
    <property type="term" value="F:sulfotransferase activity"/>
    <property type="evidence" value="ECO:0007669"/>
    <property type="project" value="InterPro"/>
</dbReference>
<sequence>MAADKKRLNVEFKSIPETLEEPFLKEFPEYVEGLVRGDPGGFVLTPHYGEHAEELYNFHVRPDDIWVLSFPKSGTTWTQELVWLIANDCDFEGAKRDLNVRSPFFEFPYLIPRQEVSSYGHLPPVEKQMQIREKLESPRLIKTHLPLDLLPPQLTDTCKVVYVARNPKDVIVSYYYHHKLIKFHYFDGDMESFAHRFMKDQVWYAPYFGQVLATWEKAKNNPNVLFLFYEDLKKDLGGQIKKVAHFLGKSLTDEQLAKLVHHLTFENLSKNSAVNKEDGKKHGVFNADGNFMRKGETGDWQRYFSPEMSRQIDEWTELNLRGSDITFVDKI</sequence>
<dbReference type="EMBL" id="LRGB01000024">
    <property type="protein sequence ID" value="KZS21765.1"/>
    <property type="molecule type" value="Genomic_DNA"/>
</dbReference>
<dbReference type="PANTHER" id="PTHR11783">
    <property type="entry name" value="SULFOTRANSFERASE SULT"/>
    <property type="match status" value="1"/>
</dbReference>
<dbReference type="Proteomes" id="UP000076858">
    <property type="component" value="Unassembled WGS sequence"/>
</dbReference>
<dbReference type="AlphaFoldDB" id="A0A0P5SVJ8"/>
<dbReference type="EMBL" id="GDIP01244562">
    <property type="protein sequence ID" value="JAI78839.1"/>
    <property type="molecule type" value="Transcribed_RNA"/>
</dbReference>
<reference evidence="4" key="1">
    <citation type="submission" date="2015-10" db="EMBL/GenBank/DDBJ databases">
        <title>Daphnia magna gene sets from two clonal populations assembled and annotated with EvidentialGene.</title>
        <authorList>
            <person name="Gilbert D."/>
            <person name="Podicheti R."/>
            <person name="Orsini L."/>
            <person name="Colbourne J."/>
            <person name="Pfrender M."/>
        </authorList>
    </citation>
    <scope>NUCLEOTIDE SEQUENCE</scope>
</reference>
<organism evidence="5 6">
    <name type="scientific">Daphnia magna</name>
    <dbReference type="NCBI Taxonomy" id="35525"/>
    <lineage>
        <taxon>Eukaryota</taxon>
        <taxon>Metazoa</taxon>
        <taxon>Ecdysozoa</taxon>
        <taxon>Arthropoda</taxon>
        <taxon>Crustacea</taxon>
        <taxon>Branchiopoda</taxon>
        <taxon>Diplostraca</taxon>
        <taxon>Cladocera</taxon>
        <taxon>Anomopoda</taxon>
        <taxon>Daphniidae</taxon>
        <taxon>Daphnia</taxon>
    </lineage>
</organism>
<keyword evidence="2 5" id="KW-0808">Transferase</keyword>
<dbReference type="Gene3D" id="3.40.50.300">
    <property type="entry name" value="P-loop containing nucleotide triphosphate hydrolases"/>
    <property type="match status" value="1"/>
</dbReference>
<evidence type="ECO:0000313" key="5">
    <source>
        <dbReference type="EMBL" id="KZS21765.1"/>
    </source>
</evidence>
<dbReference type="Pfam" id="PF00685">
    <property type="entry name" value="Sulfotransfer_1"/>
    <property type="match status" value="1"/>
</dbReference>
<dbReference type="OrthoDB" id="205623at2759"/>
<dbReference type="InterPro" id="IPR000863">
    <property type="entry name" value="Sulfotransferase_dom"/>
</dbReference>